<proteinExistence type="predicted"/>
<evidence type="ECO:0000313" key="2">
    <source>
        <dbReference type="EMBL" id="UMM33555.1"/>
    </source>
</evidence>
<dbReference type="InterPro" id="IPR019427">
    <property type="entry name" value="7TM_GPCR_serpentine_rcpt_Srw"/>
</dbReference>
<keyword evidence="1" id="KW-0472">Membrane</keyword>
<gene>
    <name evidence="2" type="ORF">L5515_006986</name>
</gene>
<dbReference type="EMBL" id="CP092624">
    <property type="protein sequence ID" value="UMM33555.1"/>
    <property type="molecule type" value="Genomic_DNA"/>
</dbReference>
<feature type="transmembrane region" description="Helical" evidence="1">
    <location>
        <begin position="169"/>
        <end position="193"/>
    </location>
</feature>
<sequence>MSFNYTDADFGGFGFTESTINTWIAIADFISSISMTVVTYEFYLACGGVVANVFHLLILLQKSMRSNSVNVVMIGIAACDLFSMGFTVFSNLLVLVNSDPECVTITLITWILSTLWSMFYFLRLSVTDVGIPWEPAPACTAFPLNYTEHQYDFTIDQTYMSDAVFIIKVYLIIDGILKIIPTIMFPILTFLLIRELKAAQSSRQKISAAVQRKEESTRSDHTTSLVILMTVTFMTAEGLLGICYVVQGLITSYPIFVQIVTDLSYIFGIFVALNSSTHCLICLTVSSQYRRTVKSLFLCESCKPRKASKVIIVSAKASVSSMAPVT</sequence>
<feature type="transmembrane region" description="Helical" evidence="1">
    <location>
        <begin position="102"/>
        <end position="122"/>
    </location>
</feature>
<dbReference type="Pfam" id="PF10324">
    <property type="entry name" value="7TM_GPCR_Srw"/>
    <property type="match status" value="1"/>
</dbReference>
<dbReference type="Proteomes" id="UP000829354">
    <property type="component" value="Chromosome V"/>
</dbReference>
<evidence type="ECO:0000313" key="3">
    <source>
        <dbReference type="Proteomes" id="UP000829354"/>
    </source>
</evidence>
<evidence type="ECO:0008006" key="4">
    <source>
        <dbReference type="Google" id="ProtNLM"/>
    </source>
</evidence>
<dbReference type="GO" id="GO:0008528">
    <property type="term" value="F:G protein-coupled peptide receptor activity"/>
    <property type="evidence" value="ECO:0007669"/>
    <property type="project" value="InterPro"/>
</dbReference>
<dbReference type="SUPFAM" id="SSF81321">
    <property type="entry name" value="Family A G protein-coupled receptor-like"/>
    <property type="match status" value="1"/>
</dbReference>
<keyword evidence="3" id="KW-1185">Reference proteome</keyword>
<keyword evidence="1" id="KW-1133">Transmembrane helix</keyword>
<evidence type="ECO:0000256" key="1">
    <source>
        <dbReference type="SAM" id="Phobius"/>
    </source>
</evidence>
<dbReference type="PANTHER" id="PTHR22751">
    <property type="entry name" value="G-PROTEIN COUPLED RECEPTOR-RELATED"/>
    <property type="match status" value="1"/>
</dbReference>
<accession>A0AAE9JK63</accession>
<protein>
    <recommendedName>
        <fullName evidence="4">G-protein coupled receptors family 1 profile domain-containing protein</fullName>
    </recommendedName>
</protein>
<dbReference type="PANTHER" id="PTHR22751:SF54">
    <property type="entry name" value="G-PROTEIN COUPLED RECEPTORS FAMILY 1 PROFILE DOMAIN-CONTAINING PROTEIN"/>
    <property type="match status" value="1"/>
</dbReference>
<feature type="transmembrane region" description="Helical" evidence="1">
    <location>
        <begin position="225"/>
        <end position="251"/>
    </location>
</feature>
<organism evidence="2 3">
    <name type="scientific">Caenorhabditis briggsae</name>
    <dbReference type="NCBI Taxonomy" id="6238"/>
    <lineage>
        <taxon>Eukaryota</taxon>
        <taxon>Metazoa</taxon>
        <taxon>Ecdysozoa</taxon>
        <taxon>Nematoda</taxon>
        <taxon>Chromadorea</taxon>
        <taxon>Rhabditida</taxon>
        <taxon>Rhabditina</taxon>
        <taxon>Rhabditomorpha</taxon>
        <taxon>Rhabditoidea</taxon>
        <taxon>Rhabditidae</taxon>
        <taxon>Peloderinae</taxon>
        <taxon>Caenorhabditis</taxon>
    </lineage>
</organism>
<dbReference type="Gene3D" id="1.20.1070.10">
    <property type="entry name" value="Rhodopsin 7-helix transmembrane proteins"/>
    <property type="match status" value="1"/>
</dbReference>
<feature type="transmembrane region" description="Helical" evidence="1">
    <location>
        <begin position="72"/>
        <end position="95"/>
    </location>
</feature>
<feature type="transmembrane region" description="Helical" evidence="1">
    <location>
        <begin position="42"/>
        <end position="60"/>
    </location>
</feature>
<name>A0AAE9JK63_CAEBR</name>
<feature type="transmembrane region" description="Helical" evidence="1">
    <location>
        <begin position="263"/>
        <end position="285"/>
    </location>
</feature>
<dbReference type="AlphaFoldDB" id="A0AAE9JK63"/>
<keyword evidence="1" id="KW-0812">Transmembrane</keyword>
<reference evidence="2 3" key="1">
    <citation type="submission" date="2022-04" db="EMBL/GenBank/DDBJ databases">
        <title>Chromosome-level reference genomes for two strains of Caenorhabditis briggsae: an improved platform for comparative genomics.</title>
        <authorList>
            <person name="Stevens L."/>
            <person name="Andersen E."/>
        </authorList>
    </citation>
    <scope>NUCLEOTIDE SEQUENCE [LARGE SCALE GENOMIC DNA]</scope>
    <source>
        <strain evidence="2">VX34</strain>
        <tissue evidence="2">Whole-organism</tissue>
    </source>
</reference>